<sequence>MFFKRKRIVQIDKEKYEIILSNMVVLLKKSPNTFQANWVEQIIHALKKDDQEEFMDKLISAEMWGGSGSVWEVGGFYDGEDYKQFAIQIVKLVDLLKESGIRSKAARSAGRVLKKMNNI</sequence>
<evidence type="ECO:0000313" key="1">
    <source>
        <dbReference type="EMBL" id="PQB04340.1"/>
    </source>
</evidence>
<gene>
    <name evidence="1" type="ORF">BST85_05075</name>
</gene>
<evidence type="ECO:0000313" key="2">
    <source>
        <dbReference type="Proteomes" id="UP000239800"/>
    </source>
</evidence>
<comment type="caution">
    <text evidence="1">The sequence shown here is derived from an EMBL/GenBank/DDBJ whole genome shotgun (WGS) entry which is preliminary data.</text>
</comment>
<proteinExistence type="predicted"/>
<reference evidence="1 2" key="1">
    <citation type="submission" date="2016-11" db="EMBL/GenBank/DDBJ databases">
        <title>Trade-off between light-utilization and light-protection in marine flavobacteria.</title>
        <authorList>
            <person name="Kumagai Y."/>
        </authorList>
    </citation>
    <scope>NUCLEOTIDE SEQUENCE [LARGE SCALE GENOMIC DNA]</scope>
    <source>
        <strain evidence="1 2">NBRC 107741</strain>
    </source>
</reference>
<dbReference type="EMBL" id="MQUB01000001">
    <property type="protein sequence ID" value="PQB04340.1"/>
    <property type="molecule type" value="Genomic_DNA"/>
</dbReference>
<dbReference type="Proteomes" id="UP000239800">
    <property type="component" value="Unassembled WGS sequence"/>
</dbReference>
<accession>A0A2S7KP09</accession>
<keyword evidence="2" id="KW-1185">Reference proteome</keyword>
<protein>
    <submittedName>
        <fullName evidence="1">Uncharacterized protein</fullName>
    </submittedName>
</protein>
<name>A0A2S7KP09_9FLAO</name>
<organism evidence="1 2">
    <name type="scientific">Aureitalea marina</name>
    <dbReference type="NCBI Taxonomy" id="930804"/>
    <lineage>
        <taxon>Bacteria</taxon>
        <taxon>Pseudomonadati</taxon>
        <taxon>Bacteroidota</taxon>
        <taxon>Flavobacteriia</taxon>
        <taxon>Flavobacteriales</taxon>
        <taxon>Flavobacteriaceae</taxon>
        <taxon>Aureitalea</taxon>
    </lineage>
</organism>
<dbReference type="AlphaFoldDB" id="A0A2S7KP09"/>
<dbReference type="RefSeq" id="WP_104812268.1">
    <property type="nucleotide sequence ID" value="NZ_MQUB01000001.1"/>
</dbReference>